<keyword evidence="6" id="KW-0472">Membrane</keyword>
<keyword evidence="6" id="KW-1133">Transmembrane helix</keyword>
<reference evidence="8 9" key="1">
    <citation type="submission" date="2017-10" db="EMBL/GenBank/DDBJ databases">
        <title>Novel microbial diversity and functional potential in the marine mammal oral microbiome.</title>
        <authorList>
            <person name="Dudek N.K."/>
            <person name="Sun C.L."/>
            <person name="Burstein D."/>
            <person name="Kantor R.S."/>
            <person name="Aliaga Goltsman D.S."/>
            <person name="Bik E.M."/>
            <person name="Thomas B.C."/>
            <person name="Banfield J.F."/>
            <person name="Relman D.A."/>
        </authorList>
    </citation>
    <scope>NUCLEOTIDE SEQUENCE [LARGE SCALE GENOMIC DNA]</scope>
    <source>
        <strain evidence="8">DOLJORAL78_50_517</strain>
    </source>
</reference>
<gene>
    <name evidence="6" type="primary">rnfG</name>
    <name evidence="8" type="ORF">CSA09_01185</name>
</gene>
<keyword evidence="6" id="KW-1278">Translocase</keyword>
<evidence type="ECO:0000256" key="3">
    <source>
        <dbReference type="ARBA" id="ARBA00022630"/>
    </source>
</evidence>
<name>A0A2G6PGH6_9GAMM</name>
<dbReference type="PANTHER" id="PTHR36118:SF1">
    <property type="entry name" value="ION-TRANSLOCATING OXIDOREDUCTASE COMPLEX SUBUNIT G"/>
    <property type="match status" value="1"/>
</dbReference>
<evidence type="ECO:0000256" key="2">
    <source>
        <dbReference type="ARBA" id="ARBA00022553"/>
    </source>
</evidence>
<dbReference type="EC" id="7.-.-.-" evidence="6"/>
<dbReference type="Proteomes" id="UP000229278">
    <property type="component" value="Unassembled WGS sequence"/>
</dbReference>
<keyword evidence="3 6" id="KW-0285">Flavoprotein</keyword>
<dbReference type="GO" id="GO:0009055">
    <property type="term" value="F:electron transfer activity"/>
    <property type="evidence" value="ECO:0007669"/>
    <property type="project" value="InterPro"/>
</dbReference>
<comment type="caution">
    <text evidence="8">The sequence shown here is derived from an EMBL/GenBank/DDBJ whole genome shotgun (WGS) entry which is preliminary data.</text>
</comment>
<comment type="function">
    <text evidence="6">Part of a membrane-bound complex that couples electron transfer with translocation of ions across the membrane.</text>
</comment>
<accession>A0A2G6PGH6</accession>
<dbReference type="SMART" id="SM00900">
    <property type="entry name" value="FMN_bind"/>
    <property type="match status" value="1"/>
</dbReference>
<feature type="modified residue" description="FMN phosphoryl threonine" evidence="6">
    <location>
        <position position="172"/>
    </location>
</feature>
<dbReference type="GO" id="GO:0022900">
    <property type="term" value="P:electron transport chain"/>
    <property type="evidence" value="ECO:0007669"/>
    <property type="project" value="UniProtKB-UniRule"/>
</dbReference>
<evidence type="ECO:0000256" key="4">
    <source>
        <dbReference type="ARBA" id="ARBA00022643"/>
    </source>
</evidence>
<evidence type="ECO:0000256" key="6">
    <source>
        <dbReference type="HAMAP-Rule" id="MF_00479"/>
    </source>
</evidence>
<keyword evidence="1 6" id="KW-0813">Transport</keyword>
<dbReference type="GO" id="GO:0005886">
    <property type="term" value="C:plasma membrane"/>
    <property type="evidence" value="ECO:0007669"/>
    <property type="project" value="UniProtKB-SubCell"/>
</dbReference>
<dbReference type="NCBIfam" id="NF002519">
    <property type="entry name" value="PRK01908.1"/>
    <property type="match status" value="1"/>
</dbReference>
<evidence type="ECO:0000313" key="8">
    <source>
        <dbReference type="EMBL" id="PIE83666.1"/>
    </source>
</evidence>
<keyword evidence="5 6" id="KW-0249">Electron transport</keyword>
<evidence type="ECO:0000313" key="9">
    <source>
        <dbReference type="Proteomes" id="UP000229278"/>
    </source>
</evidence>
<comment type="cofactor">
    <cofactor evidence="6">
        <name>FMN</name>
        <dbReference type="ChEBI" id="CHEBI:58210"/>
    </cofactor>
</comment>
<dbReference type="EMBL" id="PDTV01000004">
    <property type="protein sequence ID" value="PIE83666.1"/>
    <property type="molecule type" value="Genomic_DNA"/>
</dbReference>
<comment type="subunit">
    <text evidence="6">The complex is composed of six subunits: RnfA, RnfB, RnfC, RnfD, RnfE and RnfG.</text>
</comment>
<keyword evidence="6" id="KW-0997">Cell inner membrane</keyword>
<protein>
    <recommendedName>
        <fullName evidence="6">Ion-translocating oxidoreductase complex subunit G</fullName>
        <ecNumber evidence="6">7.-.-.-</ecNumber>
    </recommendedName>
    <alternativeName>
        <fullName evidence="6">Rnf electron transport complex subunit G</fullName>
    </alternativeName>
</protein>
<dbReference type="PANTHER" id="PTHR36118">
    <property type="entry name" value="ION-TRANSLOCATING OXIDOREDUCTASE COMPLEX SUBUNIT G"/>
    <property type="match status" value="1"/>
</dbReference>
<keyword evidence="4 6" id="KW-0288">FMN</keyword>
<keyword evidence="2 6" id="KW-0597">Phosphoprotein</keyword>
<proteinExistence type="inferred from homology"/>
<dbReference type="InterPro" id="IPR007329">
    <property type="entry name" value="FMN-bd"/>
</dbReference>
<dbReference type="AlphaFoldDB" id="A0A2G6PGH6"/>
<dbReference type="GO" id="GO:0010181">
    <property type="term" value="F:FMN binding"/>
    <property type="evidence" value="ECO:0007669"/>
    <property type="project" value="InterPro"/>
</dbReference>
<evidence type="ECO:0000259" key="7">
    <source>
        <dbReference type="SMART" id="SM00900"/>
    </source>
</evidence>
<organism evidence="8 9">
    <name type="scientific">Candidatus Contendibacter odensensis</name>
    <dbReference type="NCBI Taxonomy" id="1400860"/>
    <lineage>
        <taxon>Bacteria</taxon>
        <taxon>Pseudomonadati</taxon>
        <taxon>Pseudomonadota</taxon>
        <taxon>Gammaproteobacteria</taxon>
        <taxon>Candidatus Competibacteraceae</taxon>
        <taxon>Candidatus Contendibacter</taxon>
    </lineage>
</organism>
<comment type="subcellular location">
    <subcellularLocation>
        <location evidence="6">Cell inner membrane</location>
        <topology evidence="6">Single-pass membrane protein</topology>
    </subcellularLocation>
</comment>
<evidence type="ECO:0000256" key="1">
    <source>
        <dbReference type="ARBA" id="ARBA00022448"/>
    </source>
</evidence>
<dbReference type="InterPro" id="IPR010209">
    <property type="entry name" value="Ion_transpt_RnfG/RsxG"/>
</dbReference>
<keyword evidence="6" id="KW-1003">Cell membrane</keyword>
<dbReference type="Pfam" id="PF04205">
    <property type="entry name" value="FMN_bind"/>
    <property type="match status" value="1"/>
</dbReference>
<dbReference type="NCBIfam" id="TIGR01947">
    <property type="entry name" value="rnfG"/>
    <property type="match status" value="1"/>
</dbReference>
<sequence>MGRATLILSGFALVGVGLVAITYSGTKNTIAEAQQAALEASLNRLVPAAHYDNPIVRDRIEVTAPDWLGTDQPVSIYRARKNGQPVALFATPIAPDGYSGSIQLLIGVYVDGNLAGVRVLTHQETPGLGDAIDERRSPWILAFSGKSLTNPNPAGWKVKKDGGVFDQFTGATITPRAVVKATRKFLEYFRDHRDKLFVPNVATPEEQRP</sequence>
<dbReference type="HAMAP" id="MF_00479">
    <property type="entry name" value="RsxG_RnfG"/>
    <property type="match status" value="1"/>
</dbReference>
<evidence type="ECO:0000256" key="5">
    <source>
        <dbReference type="ARBA" id="ARBA00022982"/>
    </source>
</evidence>
<comment type="similarity">
    <text evidence="6">Belongs to the RnfG family.</text>
</comment>
<keyword evidence="6" id="KW-0812">Transmembrane</keyword>
<feature type="domain" description="FMN-binding" evidence="7">
    <location>
        <begin position="97"/>
        <end position="189"/>
    </location>
</feature>
<dbReference type="PIRSF" id="PIRSF006091">
    <property type="entry name" value="E_trnsport_RnfG"/>
    <property type="match status" value="1"/>
</dbReference>